<keyword evidence="4" id="KW-1185">Reference proteome</keyword>
<evidence type="ECO:0000313" key="3">
    <source>
        <dbReference type="EMBL" id="KAK1750598.1"/>
    </source>
</evidence>
<accession>A0AAJ0F4Q9</accession>
<dbReference type="InterPro" id="IPR036420">
    <property type="entry name" value="BRCT_dom_sf"/>
</dbReference>
<dbReference type="AlphaFoldDB" id="A0AAJ0F4Q9"/>
<dbReference type="SUPFAM" id="SSF52113">
    <property type="entry name" value="BRCT domain"/>
    <property type="match status" value="1"/>
</dbReference>
<dbReference type="PROSITE" id="PS50172">
    <property type="entry name" value="BRCT"/>
    <property type="match status" value="1"/>
</dbReference>
<name>A0AAJ0F4Q9_9PEZI</name>
<evidence type="ECO:0000256" key="1">
    <source>
        <dbReference type="SAM" id="MobiDB-lite"/>
    </source>
</evidence>
<dbReference type="Gene3D" id="3.40.50.10190">
    <property type="entry name" value="BRCT domain"/>
    <property type="match status" value="1"/>
</dbReference>
<reference evidence="3" key="1">
    <citation type="submission" date="2023-06" db="EMBL/GenBank/DDBJ databases">
        <title>Genome-scale phylogeny and comparative genomics of the fungal order Sordariales.</title>
        <authorList>
            <consortium name="Lawrence Berkeley National Laboratory"/>
            <person name="Hensen N."/>
            <person name="Bonometti L."/>
            <person name="Westerberg I."/>
            <person name="Brannstrom I.O."/>
            <person name="Guillou S."/>
            <person name="Cros-Aarteil S."/>
            <person name="Calhoun S."/>
            <person name="Haridas S."/>
            <person name="Kuo A."/>
            <person name="Mondo S."/>
            <person name="Pangilinan J."/>
            <person name="Riley R."/>
            <person name="Labutti K."/>
            <person name="Andreopoulos B."/>
            <person name="Lipzen A."/>
            <person name="Chen C."/>
            <person name="Yanf M."/>
            <person name="Daum C."/>
            <person name="Ng V."/>
            <person name="Clum A."/>
            <person name="Steindorff A."/>
            <person name="Ohm R."/>
            <person name="Martin F."/>
            <person name="Silar P."/>
            <person name="Natvig D."/>
            <person name="Lalanne C."/>
            <person name="Gautier V."/>
            <person name="Ament-Velasquez S.L."/>
            <person name="Kruys A."/>
            <person name="Hutchinson M.I."/>
            <person name="Powell A.J."/>
            <person name="Barry K."/>
            <person name="Miller A.N."/>
            <person name="Grigoriev I.V."/>
            <person name="Debuchy R."/>
            <person name="Gladieux P."/>
            <person name="Thoren M.H."/>
            <person name="Johannesson H."/>
        </authorList>
    </citation>
    <scope>NUCLEOTIDE SEQUENCE</scope>
    <source>
        <strain evidence="3">PSN4</strain>
    </source>
</reference>
<feature type="domain" description="BRCT" evidence="2">
    <location>
        <begin position="125"/>
        <end position="210"/>
    </location>
</feature>
<sequence>MPFDPWNSSSTGHQVSESRGPQGWRESRTAKLQSQFRAGLSGGPRIADTAGRGAADFDEKHNVLIPKEVRARAVNSVADMLRKPGTMTMSVKKEDEKNNLTEEEKLALLARRREENEEKASNNLRRKGIFEGMVVYVNGSTHPLVSDHRLKRILAENGAQTALHLGRRKVTHREIRRVGGCGVKYVGVEWYVILESVKAGKRLPEARFANLKVAARGQQSVLGAFEKTDKADVAPDGSAQAGGHGVSSVTR</sequence>
<dbReference type="EMBL" id="MU839846">
    <property type="protein sequence ID" value="KAK1750598.1"/>
    <property type="molecule type" value="Genomic_DNA"/>
</dbReference>
<comment type="caution">
    <text evidence="3">The sequence shown here is derived from an EMBL/GenBank/DDBJ whole genome shotgun (WGS) entry which is preliminary data.</text>
</comment>
<feature type="region of interest" description="Disordered" evidence="1">
    <location>
        <begin position="232"/>
        <end position="251"/>
    </location>
</feature>
<dbReference type="Proteomes" id="UP001239445">
    <property type="component" value="Unassembled WGS sequence"/>
</dbReference>
<protein>
    <recommendedName>
        <fullName evidence="2">BRCT domain-containing protein</fullName>
    </recommendedName>
</protein>
<proteinExistence type="predicted"/>
<evidence type="ECO:0000313" key="4">
    <source>
        <dbReference type="Proteomes" id="UP001239445"/>
    </source>
</evidence>
<evidence type="ECO:0000259" key="2">
    <source>
        <dbReference type="PROSITE" id="PS50172"/>
    </source>
</evidence>
<feature type="region of interest" description="Disordered" evidence="1">
    <location>
        <begin position="1"/>
        <end position="53"/>
    </location>
</feature>
<organism evidence="3 4">
    <name type="scientific">Echria macrotheca</name>
    <dbReference type="NCBI Taxonomy" id="438768"/>
    <lineage>
        <taxon>Eukaryota</taxon>
        <taxon>Fungi</taxon>
        <taxon>Dikarya</taxon>
        <taxon>Ascomycota</taxon>
        <taxon>Pezizomycotina</taxon>
        <taxon>Sordariomycetes</taxon>
        <taxon>Sordariomycetidae</taxon>
        <taxon>Sordariales</taxon>
        <taxon>Schizotheciaceae</taxon>
        <taxon>Echria</taxon>
    </lineage>
</organism>
<dbReference type="InterPro" id="IPR001357">
    <property type="entry name" value="BRCT_dom"/>
</dbReference>
<feature type="compositionally biased region" description="Polar residues" evidence="1">
    <location>
        <begin position="1"/>
        <end position="19"/>
    </location>
</feature>
<gene>
    <name evidence="3" type="ORF">QBC47DRAFT_309753</name>
</gene>